<keyword evidence="7" id="KW-0805">Transcription regulation</keyword>
<dbReference type="InterPro" id="IPR017431">
    <property type="entry name" value="IRF1/IRF2"/>
</dbReference>
<comment type="subcellular location">
    <subcellularLocation>
        <location evidence="2">Cytoplasm</location>
    </subcellularLocation>
    <subcellularLocation>
        <location evidence="1">Nucleus</location>
    </subcellularLocation>
</comment>
<dbReference type="SUPFAM" id="SSF46785">
    <property type="entry name" value="Winged helix' DNA-binding domain"/>
    <property type="match status" value="1"/>
</dbReference>
<accession>A0ABN9KZS9</accession>
<dbReference type="PIRSF" id="PIRSF038196">
    <property type="entry name" value="IFN_RF1/2"/>
    <property type="match status" value="1"/>
</dbReference>
<evidence type="ECO:0000313" key="15">
    <source>
        <dbReference type="Proteomes" id="UP001176940"/>
    </source>
</evidence>
<dbReference type="EMBL" id="CAUEEQ010004647">
    <property type="protein sequence ID" value="CAJ0927854.1"/>
    <property type="molecule type" value="Genomic_DNA"/>
</dbReference>
<keyword evidence="5" id="KW-1017">Isopeptide bond</keyword>
<evidence type="ECO:0000256" key="4">
    <source>
        <dbReference type="ARBA" id="ARBA00022490"/>
    </source>
</evidence>
<evidence type="ECO:0000256" key="1">
    <source>
        <dbReference type="ARBA" id="ARBA00004123"/>
    </source>
</evidence>
<comment type="caution">
    <text evidence="14">The sequence shown here is derived from an EMBL/GenBank/DDBJ whole genome shotgun (WGS) entry which is preliminary data.</text>
</comment>
<keyword evidence="6" id="KW-0832">Ubl conjugation</keyword>
<evidence type="ECO:0000256" key="2">
    <source>
        <dbReference type="ARBA" id="ARBA00004496"/>
    </source>
</evidence>
<evidence type="ECO:0000256" key="11">
    <source>
        <dbReference type="ARBA" id="ARBA00023242"/>
    </source>
</evidence>
<evidence type="ECO:0000256" key="5">
    <source>
        <dbReference type="ARBA" id="ARBA00022499"/>
    </source>
</evidence>
<reference evidence="14" key="1">
    <citation type="submission" date="2023-07" db="EMBL/GenBank/DDBJ databases">
        <authorList>
            <person name="Stuckert A."/>
        </authorList>
    </citation>
    <scope>NUCLEOTIDE SEQUENCE</scope>
</reference>
<feature type="domain" description="IRF tryptophan pentad repeat" evidence="13">
    <location>
        <begin position="53"/>
        <end position="161"/>
    </location>
</feature>
<evidence type="ECO:0000313" key="14">
    <source>
        <dbReference type="EMBL" id="CAJ0927854.1"/>
    </source>
</evidence>
<keyword evidence="11" id="KW-0539">Nucleus</keyword>
<evidence type="ECO:0000256" key="10">
    <source>
        <dbReference type="ARBA" id="ARBA00023163"/>
    </source>
</evidence>
<evidence type="ECO:0000256" key="7">
    <source>
        <dbReference type="ARBA" id="ARBA00023015"/>
    </source>
</evidence>
<organism evidence="14 15">
    <name type="scientific">Ranitomeya imitator</name>
    <name type="common">mimic poison frog</name>
    <dbReference type="NCBI Taxonomy" id="111125"/>
    <lineage>
        <taxon>Eukaryota</taxon>
        <taxon>Metazoa</taxon>
        <taxon>Chordata</taxon>
        <taxon>Craniata</taxon>
        <taxon>Vertebrata</taxon>
        <taxon>Euteleostomi</taxon>
        <taxon>Amphibia</taxon>
        <taxon>Batrachia</taxon>
        <taxon>Anura</taxon>
        <taxon>Neobatrachia</taxon>
        <taxon>Hyloidea</taxon>
        <taxon>Dendrobatidae</taxon>
        <taxon>Dendrobatinae</taxon>
        <taxon>Ranitomeya</taxon>
    </lineage>
</organism>
<keyword evidence="8" id="KW-0238">DNA-binding</keyword>
<gene>
    <name evidence="14" type="ORF">RIMI_LOCUS3160553</name>
</gene>
<dbReference type="InterPro" id="IPR036390">
    <property type="entry name" value="WH_DNA-bd_sf"/>
</dbReference>
<dbReference type="PROSITE" id="PS51507">
    <property type="entry name" value="IRF_2"/>
    <property type="match status" value="1"/>
</dbReference>
<keyword evidence="4" id="KW-0963">Cytoplasm</keyword>
<name>A0ABN9KZS9_9NEOB</name>
<dbReference type="PROSITE" id="PS00601">
    <property type="entry name" value="IRF_1"/>
    <property type="match status" value="1"/>
</dbReference>
<feature type="compositionally biased region" description="Basic and acidic residues" evidence="12">
    <location>
        <begin position="165"/>
        <end position="181"/>
    </location>
</feature>
<evidence type="ECO:0000256" key="12">
    <source>
        <dbReference type="SAM" id="MobiDB-lite"/>
    </source>
</evidence>
<evidence type="ECO:0000256" key="6">
    <source>
        <dbReference type="ARBA" id="ARBA00022843"/>
    </source>
</evidence>
<dbReference type="PRINTS" id="PR00267">
    <property type="entry name" value="INTFRNREGFCT"/>
</dbReference>
<sequence>MQLMRGKLNLRAHTKMRDVLDLASALRAVSNLASALRAVSDLASALRKMPVTRLRMRPWLEQQIASNKISGLSWINEAEGIFQIPWKHAARHGWNIDKDACLFRSWAIHTGKYKVGEKEPDPKTWKANFRCAMNSLPDIKEVRDRSVYKGSSAVRVYKMLPAQVKTDKKERKSKSVKDSKSRPKKKAESSSADEVEEAVKSCQLPDDHNSYTANLYPTQEIDIANTDLLEMSECEVSSSVLELKDLMDMPMPDSTNNMYNLQVSPISSDVEDDEITTDDLYKLLEPVVWQQTNIDGKGYFTNQSGNPNSYLQDCSHIYDAFKTSDYQLRVTTEMKPTCEFSLHELTSAIMC</sequence>
<keyword evidence="15" id="KW-1185">Reference proteome</keyword>
<evidence type="ECO:0000256" key="9">
    <source>
        <dbReference type="ARBA" id="ARBA00023159"/>
    </source>
</evidence>
<dbReference type="CDD" id="cd00103">
    <property type="entry name" value="IRF"/>
    <property type="match status" value="1"/>
</dbReference>
<protein>
    <recommendedName>
        <fullName evidence="3">Interferon regulatory factor 1</fullName>
    </recommendedName>
</protein>
<evidence type="ECO:0000259" key="13">
    <source>
        <dbReference type="PROSITE" id="PS51507"/>
    </source>
</evidence>
<dbReference type="Gene3D" id="1.10.10.10">
    <property type="entry name" value="Winged helix-like DNA-binding domain superfamily/Winged helix DNA-binding domain"/>
    <property type="match status" value="1"/>
</dbReference>
<dbReference type="InterPro" id="IPR019817">
    <property type="entry name" value="Interferon_reg_fac_CS"/>
</dbReference>
<evidence type="ECO:0000256" key="8">
    <source>
        <dbReference type="ARBA" id="ARBA00023125"/>
    </source>
</evidence>
<dbReference type="PANTHER" id="PTHR11949">
    <property type="entry name" value="INTERFERON REGULATORY FACTOR"/>
    <property type="match status" value="1"/>
</dbReference>
<dbReference type="SMART" id="SM00348">
    <property type="entry name" value="IRF"/>
    <property type="match status" value="1"/>
</dbReference>
<proteinExistence type="predicted"/>
<feature type="region of interest" description="Disordered" evidence="12">
    <location>
        <begin position="165"/>
        <end position="213"/>
    </location>
</feature>
<evidence type="ECO:0000256" key="3">
    <source>
        <dbReference type="ARBA" id="ARBA00013898"/>
    </source>
</evidence>
<dbReference type="Proteomes" id="UP001176940">
    <property type="component" value="Unassembled WGS sequence"/>
</dbReference>
<keyword evidence="9" id="KW-0010">Activator</keyword>
<keyword evidence="10" id="KW-0804">Transcription</keyword>
<dbReference type="PANTHER" id="PTHR11949:SF3">
    <property type="entry name" value="INTERFERON REGULATORY FACTOR 1"/>
    <property type="match status" value="1"/>
</dbReference>
<dbReference type="InterPro" id="IPR036388">
    <property type="entry name" value="WH-like_DNA-bd_sf"/>
</dbReference>
<dbReference type="Pfam" id="PF00605">
    <property type="entry name" value="IRF"/>
    <property type="match status" value="1"/>
</dbReference>
<dbReference type="InterPro" id="IPR001346">
    <property type="entry name" value="Interferon_reg_fact_DNA-bd_dom"/>
</dbReference>